<dbReference type="CDD" id="cd06261">
    <property type="entry name" value="TM_PBP2"/>
    <property type="match status" value="1"/>
</dbReference>
<dbReference type="RefSeq" id="WP_040375517.1">
    <property type="nucleotide sequence ID" value="NZ_CP068053.1"/>
</dbReference>
<dbReference type="Gene3D" id="1.10.3720.10">
    <property type="entry name" value="MetI-like"/>
    <property type="match status" value="1"/>
</dbReference>
<organism evidence="9 10">
    <name type="scientific">Peribacillus psychrosaccharolyticus</name>
    <name type="common">Bacillus psychrosaccharolyticus</name>
    <dbReference type="NCBI Taxonomy" id="1407"/>
    <lineage>
        <taxon>Bacteria</taxon>
        <taxon>Bacillati</taxon>
        <taxon>Bacillota</taxon>
        <taxon>Bacilli</taxon>
        <taxon>Bacillales</taxon>
        <taxon>Bacillaceae</taxon>
        <taxon>Peribacillus</taxon>
    </lineage>
</organism>
<evidence type="ECO:0000256" key="7">
    <source>
        <dbReference type="RuleBase" id="RU363032"/>
    </source>
</evidence>
<evidence type="ECO:0000256" key="3">
    <source>
        <dbReference type="ARBA" id="ARBA00022475"/>
    </source>
</evidence>
<reference evidence="9 10" key="1">
    <citation type="submission" date="2021-01" db="EMBL/GenBank/DDBJ databases">
        <title>FDA dAtabase for Regulatory Grade micrObial Sequences (FDA-ARGOS): Supporting development and validation of Infectious Disease Dx tests.</title>
        <authorList>
            <person name="Nelson B."/>
            <person name="Plummer A."/>
            <person name="Tallon L."/>
            <person name="Sadzewicz L."/>
            <person name="Zhao X."/>
            <person name="Boylan J."/>
            <person name="Ott S."/>
            <person name="Bowen H."/>
            <person name="Vavikolanu K."/>
            <person name="Mehta A."/>
            <person name="Aluvathingal J."/>
            <person name="Nadendla S."/>
            <person name="Myers T."/>
            <person name="Yan Y."/>
            <person name="Sichtig H."/>
        </authorList>
    </citation>
    <scope>NUCLEOTIDE SEQUENCE [LARGE SCALE GENOMIC DNA]</scope>
    <source>
        <strain evidence="9 10">FDAARGOS_1161</strain>
    </source>
</reference>
<gene>
    <name evidence="9" type="ORF">I6J18_09220</name>
</gene>
<accession>A0A974S1X3</accession>
<dbReference type="SUPFAM" id="SSF161098">
    <property type="entry name" value="MetI-like"/>
    <property type="match status" value="1"/>
</dbReference>
<dbReference type="InterPro" id="IPR035906">
    <property type="entry name" value="MetI-like_sf"/>
</dbReference>
<dbReference type="EMBL" id="CP068053">
    <property type="protein sequence ID" value="QQT01991.1"/>
    <property type="molecule type" value="Genomic_DNA"/>
</dbReference>
<dbReference type="InterPro" id="IPR000515">
    <property type="entry name" value="MetI-like"/>
</dbReference>
<sequence length="290" mass="32176">MVGKPAEKNVNWELESVSSTQSIRLMNPRVQKRKNKIGNIRKTALPLAAGILFILLWEWQVFHRVLQLQTYQLPLPSAIWEAISVNWQTLLTYTRYTFIEAAAGMVIGSSVGFIFALLAASWPKWGKGGLSVVVAVNAVPIVALAPIMNLWFSDGMGSRIAIVTITTMSAMAINAYKGMTMVDPLALDLMHSYAAKKQQVFKYLRIANSLPFVFTALKINTTASMIGAIVGEFFFSSQGLGYLLSNSIKVAKMPLGWACIVMAAIVGVIFYLLVERVEKIFLKWHPSERK</sequence>
<dbReference type="GO" id="GO:0055085">
    <property type="term" value="P:transmembrane transport"/>
    <property type="evidence" value="ECO:0007669"/>
    <property type="project" value="InterPro"/>
</dbReference>
<dbReference type="PANTHER" id="PTHR30151:SF20">
    <property type="entry name" value="ABC TRANSPORTER PERMEASE PROTEIN HI_0355-RELATED"/>
    <property type="match status" value="1"/>
</dbReference>
<keyword evidence="5 7" id="KW-1133">Transmembrane helix</keyword>
<evidence type="ECO:0000259" key="8">
    <source>
        <dbReference type="PROSITE" id="PS50928"/>
    </source>
</evidence>
<feature type="transmembrane region" description="Helical" evidence="7">
    <location>
        <begin position="212"/>
        <end position="235"/>
    </location>
</feature>
<feature type="transmembrane region" description="Helical" evidence="7">
    <location>
        <begin position="255"/>
        <end position="274"/>
    </location>
</feature>
<feature type="transmembrane region" description="Helical" evidence="7">
    <location>
        <begin position="96"/>
        <end position="118"/>
    </location>
</feature>
<feature type="transmembrane region" description="Helical" evidence="7">
    <location>
        <begin position="43"/>
        <end position="62"/>
    </location>
</feature>
<evidence type="ECO:0000256" key="4">
    <source>
        <dbReference type="ARBA" id="ARBA00022692"/>
    </source>
</evidence>
<dbReference type="GO" id="GO:0005886">
    <property type="term" value="C:plasma membrane"/>
    <property type="evidence" value="ECO:0007669"/>
    <property type="project" value="UniProtKB-SubCell"/>
</dbReference>
<feature type="domain" description="ABC transmembrane type-1" evidence="8">
    <location>
        <begin position="94"/>
        <end position="278"/>
    </location>
</feature>
<dbReference type="AlphaFoldDB" id="A0A974S1X3"/>
<dbReference type="Pfam" id="PF00528">
    <property type="entry name" value="BPD_transp_1"/>
    <property type="match status" value="1"/>
</dbReference>
<feature type="transmembrane region" description="Helical" evidence="7">
    <location>
        <begin position="158"/>
        <end position="176"/>
    </location>
</feature>
<keyword evidence="10" id="KW-1185">Reference proteome</keyword>
<keyword evidence="3" id="KW-1003">Cell membrane</keyword>
<comment type="subcellular location">
    <subcellularLocation>
        <location evidence="1 7">Cell membrane</location>
        <topology evidence="1 7">Multi-pass membrane protein</topology>
    </subcellularLocation>
</comment>
<evidence type="ECO:0000256" key="5">
    <source>
        <dbReference type="ARBA" id="ARBA00022989"/>
    </source>
</evidence>
<evidence type="ECO:0000313" key="10">
    <source>
        <dbReference type="Proteomes" id="UP000595254"/>
    </source>
</evidence>
<dbReference type="PANTHER" id="PTHR30151">
    <property type="entry name" value="ALKANE SULFONATE ABC TRANSPORTER-RELATED, MEMBRANE SUBUNIT"/>
    <property type="match status" value="1"/>
</dbReference>
<keyword evidence="2 7" id="KW-0813">Transport</keyword>
<proteinExistence type="inferred from homology"/>
<name>A0A974S1X3_PERPY</name>
<keyword evidence="4 7" id="KW-0812">Transmembrane</keyword>
<protein>
    <submittedName>
        <fullName evidence="9">ABC transporter permease</fullName>
    </submittedName>
</protein>
<evidence type="ECO:0000256" key="1">
    <source>
        <dbReference type="ARBA" id="ARBA00004651"/>
    </source>
</evidence>
<feature type="transmembrane region" description="Helical" evidence="7">
    <location>
        <begin position="130"/>
        <end position="152"/>
    </location>
</feature>
<dbReference type="PROSITE" id="PS50928">
    <property type="entry name" value="ABC_TM1"/>
    <property type="match status" value="1"/>
</dbReference>
<keyword evidence="6 7" id="KW-0472">Membrane</keyword>
<evidence type="ECO:0000256" key="2">
    <source>
        <dbReference type="ARBA" id="ARBA00022448"/>
    </source>
</evidence>
<comment type="similarity">
    <text evidence="7">Belongs to the binding-protein-dependent transport system permease family.</text>
</comment>
<dbReference type="KEGG" id="ppsr:I6J18_09220"/>
<evidence type="ECO:0000313" key="9">
    <source>
        <dbReference type="EMBL" id="QQT01991.1"/>
    </source>
</evidence>
<evidence type="ECO:0000256" key="6">
    <source>
        <dbReference type="ARBA" id="ARBA00023136"/>
    </source>
</evidence>
<dbReference type="Proteomes" id="UP000595254">
    <property type="component" value="Chromosome"/>
</dbReference>